<reference evidence="1" key="1">
    <citation type="journal article" date="2020" name="Stud. Mycol.">
        <title>101 Dothideomycetes genomes: a test case for predicting lifestyles and emergence of pathogens.</title>
        <authorList>
            <person name="Haridas S."/>
            <person name="Albert R."/>
            <person name="Binder M."/>
            <person name="Bloem J."/>
            <person name="Labutti K."/>
            <person name="Salamov A."/>
            <person name="Andreopoulos B."/>
            <person name="Baker S."/>
            <person name="Barry K."/>
            <person name="Bills G."/>
            <person name="Bluhm B."/>
            <person name="Cannon C."/>
            <person name="Castanera R."/>
            <person name="Culley D."/>
            <person name="Daum C."/>
            <person name="Ezra D."/>
            <person name="Gonzalez J."/>
            <person name="Henrissat B."/>
            <person name="Kuo A."/>
            <person name="Liang C."/>
            <person name="Lipzen A."/>
            <person name="Lutzoni F."/>
            <person name="Magnuson J."/>
            <person name="Mondo S."/>
            <person name="Nolan M."/>
            <person name="Ohm R."/>
            <person name="Pangilinan J."/>
            <person name="Park H.-J."/>
            <person name="Ramirez L."/>
            <person name="Alfaro M."/>
            <person name="Sun H."/>
            <person name="Tritt A."/>
            <person name="Yoshinaga Y."/>
            <person name="Zwiers L.-H."/>
            <person name="Turgeon B."/>
            <person name="Goodwin S."/>
            <person name="Spatafora J."/>
            <person name="Crous P."/>
            <person name="Grigoriev I."/>
        </authorList>
    </citation>
    <scope>NUCLEOTIDE SEQUENCE</scope>
    <source>
        <strain evidence="1">CBS 627.86</strain>
    </source>
</reference>
<name>A0A6A5YRI3_9PLEO</name>
<gene>
    <name evidence="1" type="ORF">BDV96DRAFT_585069</name>
</gene>
<evidence type="ECO:0000313" key="2">
    <source>
        <dbReference type="Proteomes" id="UP000799770"/>
    </source>
</evidence>
<keyword evidence="2" id="KW-1185">Reference proteome</keyword>
<sequence length="90" mass="9607">MRARREGARPVLCFQGSGAEKRGLRGWRAGKPVEGESALTHERNCEAFANALLGKVPSAREALSLSVTSLIARELTGNCKPTAFNHSSGL</sequence>
<evidence type="ECO:0000313" key="1">
    <source>
        <dbReference type="EMBL" id="KAF2109640.1"/>
    </source>
</evidence>
<dbReference type="Proteomes" id="UP000799770">
    <property type="component" value="Unassembled WGS sequence"/>
</dbReference>
<dbReference type="EMBL" id="ML977341">
    <property type="protein sequence ID" value="KAF2109640.1"/>
    <property type="molecule type" value="Genomic_DNA"/>
</dbReference>
<proteinExistence type="predicted"/>
<organism evidence="1 2">
    <name type="scientific">Lophiotrema nucula</name>
    <dbReference type="NCBI Taxonomy" id="690887"/>
    <lineage>
        <taxon>Eukaryota</taxon>
        <taxon>Fungi</taxon>
        <taxon>Dikarya</taxon>
        <taxon>Ascomycota</taxon>
        <taxon>Pezizomycotina</taxon>
        <taxon>Dothideomycetes</taxon>
        <taxon>Pleosporomycetidae</taxon>
        <taxon>Pleosporales</taxon>
        <taxon>Lophiotremataceae</taxon>
        <taxon>Lophiotrema</taxon>
    </lineage>
</organism>
<accession>A0A6A5YRI3</accession>
<dbReference type="AlphaFoldDB" id="A0A6A5YRI3"/>
<protein>
    <submittedName>
        <fullName evidence="1">Uncharacterized protein</fullName>
    </submittedName>
</protein>